<evidence type="ECO:0000256" key="3">
    <source>
        <dbReference type="ARBA" id="ARBA00022741"/>
    </source>
</evidence>
<keyword evidence="5 6" id="KW-0067">ATP-binding</keyword>
<evidence type="ECO:0000313" key="7">
    <source>
        <dbReference type="EMBL" id="MBB4664971.1"/>
    </source>
</evidence>
<comment type="pathway">
    <text evidence="6">Purine metabolism; IMP biosynthesis via de novo pathway; 5-amino-1-(5-phospho-D-ribosyl)imidazole from N(2)-formyl-N(1)-(5-phospho-D-ribosyl)glycinamide: step 1/2.</text>
</comment>
<keyword evidence="4 6" id="KW-0658">Purine biosynthesis</keyword>
<comment type="subcellular location">
    <subcellularLocation>
        <location evidence="6">Cytoplasm</location>
    </subcellularLocation>
</comment>
<comment type="catalytic activity">
    <reaction evidence="6">
        <text>N(2)-formyl-N(1)-(5-phospho-beta-D-ribosyl)glycinamide + L-glutamine + ATP + H2O = 2-formamido-N(1)-(5-O-phospho-beta-D-ribosyl)acetamidine + L-glutamate + ADP + phosphate + H(+)</text>
        <dbReference type="Rhea" id="RHEA:17129"/>
        <dbReference type="ChEBI" id="CHEBI:15377"/>
        <dbReference type="ChEBI" id="CHEBI:15378"/>
        <dbReference type="ChEBI" id="CHEBI:29985"/>
        <dbReference type="ChEBI" id="CHEBI:30616"/>
        <dbReference type="ChEBI" id="CHEBI:43474"/>
        <dbReference type="ChEBI" id="CHEBI:58359"/>
        <dbReference type="ChEBI" id="CHEBI:147286"/>
        <dbReference type="ChEBI" id="CHEBI:147287"/>
        <dbReference type="ChEBI" id="CHEBI:456216"/>
        <dbReference type="EC" id="6.3.5.3"/>
    </reaction>
</comment>
<evidence type="ECO:0000256" key="2">
    <source>
        <dbReference type="ARBA" id="ARBA00022598"/>
    </source>
</evidence>
<comment type="caution">
    <text evidence="7">The sequence shown here is derived from an EMBL/GenBank/DDBJ whole genome shotgun (WGS) entry which is preliminary data.</text>
</comment>
<name>A0A840IL60_9ACTN</name>
<dbReference type="GO" id="GO:0006189">
    <property type="term" value="P:'de novo' IMP biosynthetic process"/>
    <property type="evidence" value="ECO:0007669"/>
    <property type="project" value="UniProtKB-UniRule"/>
</dbReference>
<dbReference type="GO" id="GO:0005524">
    <property type="term" value="F:ATP binding"/>
    <property type="evidence" value="ECO:0007669"/>
    <property type="project" value="UniProtKB-UniRule"/>
</dbReference>
<proteinExistence type="inferred from homology"/>
<dbReference type="GO" id="GO:0004642">
    <property type="term" value="F:phosphoribosylformylglycinamidine synthase activity"/>
    <property type="evidence" value="ECO:0007669"/>
    <property type="project" value="UniProtKB-UniRule"/>
</dbReference>
<organism evidence="7 8">
    <name type="scientific">Conexibacter arvalis</name>
    <dbReference type="NCBI Taxonomy" id="912552"/>
    <lineage>
        <taxon>Bacteria</taxon>
        <taxon>Bacillati</taxon>
        <taxon>Actinomycetota</taxon>
        <taxon>Thermoleophilia</taxon>
        <taxon>Solirubrobacterales</taxon>
        <taxon>Conexibacteraceae</taxon>
        <taxon>Conexibacter</taxon>
    </lineage>
</organism>
<dbReference type="Gene3D" id="3.30.1280.10">
    <property type="entry name" value="Phosphoribosylformylglycinamidine synthase subunit PurS"/>
    <property type="match status" value="1"/>
</dbReference>
<evidence type="ECO:0000256" key="6">
    <source>
        <dbReference type="HAMAP-Rule" id="MF_01926"/>
    </source>
</evidence>
<dbReference type="NCBIfam" id="NF004630">
    <property type="entry name" value="PRK05974.1"/>
    <property type="match status" value="1"/>
</dbReference>
<keyword evidence="3 6" id="KW-0547">Nucleotide-binding</keyword>
<dbReference type="EC" id="6.3.5.3" evidence="6"/>
<dbReference type="SUPFAM" id="SSF82697">
    <property type="entry name" value="PurS-like"/>
    <property type="match status" value="1"/>
</dbReference>
<evidence type="ECO:0000256" key="4">
    <source>
        <dbReference type="ARBA" id="ARBA00022755"/>
    </source>
</evidence>
<dbReference type="PANTHER" id="PTHR34696:SF1">
    <property type="entry name" value="PHOSPHORIBOSYLFORMYLGLYCINAMIDINE SYNTHASE SUBUNIT PURS"/>
    <property type="match status" value="1"/>
</dbReference>
<dbReference type="HAMAP" id="MF_01926">
    <property type="entry name" value="PurS"/>
    <property type="match status" value="1"/>
</dbReference>
<comment type="subunit">
    <text evidence="6">Part of the FGAM synthase complex composed of 1 PurL, 1 PurQ and 2 PurS subunits.</text>
</comment>
<evidence type="ECO:0000313" key="8">
    <source>
        <dbReference type="Proteomes" id="UP000585272"/>
    </source>
</evidence>
<dbReference type="NCBIfam" id="TIGR00302">
    <property type="entry name" value="phosphoribosylformylglycinamidine synthase subunit PurS"/>
    <property type="match status" value="1"/>
</dbReference>
<comment type="similarity">
    <text evidence="6">Belongs to the PurS family.</text>
</comment>
<dbReference type="GO" id="GO:0005737">
    <property type="term" value="C:cytoplasm"/>
    <property type="evidence" value="ECO:0007669"/>
    <property type="project" value="UniProtKB-SubCell"/>
</dbReference>
<accession>A0A840IL60</accession>
<dbReference type="PANTHER" id="PTHR34696">
    <property type="entry name" value="PHOSPHORIBOSYLFORMYLGLYCINAMIDINE SYNTHASE SUBUNIT PURS"/>
    <property type="match status" value="1"/>
</dbReference>
<reference evidence="7 8" key="1">
    <citation type="submission" date="2020-08" db="EMBL/GenBank/DDBJ databases">
        <title>Genomic Encyclopedia of Archaeal and Bacterial Type Strains, Phase II (KMG-II): from individual species to whole genera.</title>
        <authorList>
            <person name="Goeker M."/>
        </authorList>
    </citation>
    <scope>NUCLEOTIDE SEQUENCE [LARGE SCALE GENOMIC DNA]</scope>
    <source>
        <strain evidence="7 8">DSM 23288</strain>
    </source>
</reference>
<dbReference type="Proteomes" id="UP000585272">
    <property type="component" value="Unassembled WGS sequence"/>
</dbReference>
<dbReference type="RefSeq" id="WP_183345485.1">
    <property type="nucleotide sequence ID" value="NZ_JACHNU010000010.1"/>
</dbReference>
<dbReference type="Pfam" id="PF02700">
    <property type="entry name" value="PurS"/>
    <property type="match status" value="1"/>
</dbReference>
<comment type="function">
    <text evidence="6">Part of the phosphoribosylformylglycinamidine synthase complex involved in the purines biosynthetic pathway. Catalyzes the ATP-dependent conversion of formylglycinamide ribonucleotide (FGAR) and glutamine to yield formylglycinamidine ribonucleotide (FGAM) and glutamate. The FGAM synthase complex is composed of three subunits. PurQ produces an ammonia molecule by converting glutamine to glutamate. PurL transfers the ammonia molecule to FGAR to form FGAM in an ATP-dependent manner. PurS interacts with PurQ and PurL and is thought to assist in the transfer of the ammonia molecule from PurQ to PurL.</text>
</comment>
<dbReference type="InterPro" id="IPR003850">
    <property type="entry name" value="PurS"/>
</dbReference>
<gene>
    <name evidence="6" type="primary">purS</name>
    <name evidence="7" type="ORF">BDZ31_004590</name>
</gene>
<keyword evidence="2 6" id="KW-0436">Ligase</keyword>
<dbReference type="AlphaFoldDB" id="A0A840IL60"/>
<dbReference type="EMBL" id="JACHNU010000010">
    <property type="protein sequence ID" value="MBB4664971.1"/>
    <property type="molecule type" value="Genomic_DNA"/>
</dbReference>
<dbReference type="InterPro" id="IPR036604">
    <property type="entry name" value="PurS-like_sf"/>
</dbReference>
<evidence type="ECO:0000256" key="1">
    <source>
        <dbReference type="ARBA" id="ARBA00022490"/>
    </source>
</evidence>
<keyword evidence="1 6" id="KW-0963">Cytoplasm</keyword>
<evidence type="ECO:0000256" key="5">
    <source>
        <dbReference type="ARBA" id="ARBA00022840"/>
    </source>
</evidence>
<keyword evidence="8" id="KW-1185">Reference proteome</keyword>
<protein>
    <recommendedName>
        <fullName evidence="6">Phosphoribosylformylglycinamidine synthase subunit PurS</fullName>
        <shortName evidence="6">FGAM synthase</shortName>
        <ecNumber evidence="6">6.3.5.3</ecNumber>
    </recommendedName>
    <alternativeName>
        <fullName evidence="6">Formylglycinamide ribonucleotide amidotransferase subunit III</fullName>
        <shortName evidence="6">FGAR amidotransferase III</shortName>
        <shortName evidence="6">FGAR-AT III</shortName>
    </alternativeName>
    <alternativeName>
        <fullName evidence="6">Phosphoribosylformylglycinamidine synthase subunit III</fullName>
    </alternativeName>
</protein>
<sequence>MKMRVLIRPKAGILDPQGQAVERALPALGFDGVSQVHVGRLVELEVEDPAQLPAMCDKLLANPLIEDYEIVSVDQAAA</sequence>
<dbReference type="UniPathway" id="UPA00074">
    <property type="reaction ID" value="UER00128"/>
</dbReference>